<dbReference type="KEGG" id="esu:EUS_10340"/>
<dbReference type="Pfam" id="PF07508">
    <property type="entry name" value="Recombinase"/>
    <property type="match status" value="1"/>
</dbReference>
<dbReference type="GO" id="GO:0000150">
    <property type="term" value="F:DNA strand exchange activity"/>
    <property type="evidence" value="ECO:0007669"/>
    <property type="project" value="InterPro"/>
</dbReference>
<dbReference type="InterPro" id="IPR050639">
    <property type="entry name" value="SSR_resolvase"/>
</dbReference>
<name>D4JT14_9FIRM</name>
<protein>
    <submittedName>
        <fullName evidence="2">Recombinase</fullName>
    </submittedName>
</protein>
<accession>D4JT14</accession>
<dbReference type="PANTHER" id="PTHR30461">
    <property type="entry name" value="DNA-INVERTASE FROM LAMBDOID PROPHAGE"/>
    <property type="match status" value="1"/>
</dbReference>
<dbReference type="InterPro" id="IPR025827">
    <property type="entry name" value="Zn_ribbon_recom_dom"/>
</dbReference>
<dbReference type="InterPro" id="IPR011109">
    <property type="entry name" value="DNA_bind_recombinase_dom"/>
</dbReference>
<feature type="domain" description="Recombinase" evidence="1">
    <location>
        <begin position="8"/>
        <end position="104"/>
    </location>
</feature>
<dbReference type="Proteomes" id="UP000008803">
    <property type="component" value="Chromosome"/>
</dbReference>
<dbReference type="BioCyc" id="ESIR657319:G136K-870-MONOMER"/>
<dbReference type="PROSITE" id="PS51737">
    <property type="entry name" value="RECOMBINASE_DNA_BIND"/>
    <property type="match status" value="1"/>
</dbReference>
<evidence type="ECO:0000313" key="2">
    <source>
        <dbReference type="EMBL" id="CBK96233.1"/>
    </source>
</evidence>
<evidence type="ECO:0000313" key="3">
    <source>
        <dbReference type="Proteomes" id="UP000008803"/>
    </source>
</evidence>
<dbReference type="HOGENOM" id="CLU_082115_1_0_9"/>
<dbReference type="PATRIC" id="fig|657319.3.peg.1326"/>
<dbReference type="Pfam" id="PF13408">
    <property type="entry name" value="Zn_ribbon_recom"/>
    <property type="match status" value="1"/>
</dbReference>
<gene>
    <name evidence="2" type="ORF">EUS_10340</name>
</gene>
<evidence type="ECO:0000259" key="1">
    <source>
        <dbReference type="PROSITE" id="PS51737"/>
    </source>
</evidence>
<sequence>MKKTRFIPYGYTIREGRTVIEHTEAEIIREIFDEYIKGASLKEIAESLTQRKIPYTEKTDTWDKARIARIIDNAKYIGDEEYDPIIDEDTYEGAVSMKAARQRNTVQRECEGIALLRNRVKCADCGSPMVRRVCSKRQINESWTCQNAECGKRLRISDGDLLQKIAILMNRIIENSELLIPKPKIRIADSPTVASLQRQVDTELEKDYPSEEYIVEKVSDIASQLYKETQAKKMIVAQIARKRASMMKPQENFNCDYFSDLVDYVTLSSSGKVRLYTKVGTEITEGENE</sequence>
<dbReference type="Gene3D" id="3.90.1750.20">
    <property type="entry name" value="Putative Large Serine Recombinase, Chain B, Domain 2"/>
    <property type="match status" value="1"/>
</dbReference>
<reference evidence="2 3" key="2">
    <citation type="submission" date="2010-03" db="EMBL/GenBank/DDBJ databases">
        <authorList>
            <person name="Pajon A."/>
        </authorList>
    </citation>
    <scope>NUCLEOTIDE SEQUENCE [LARGE SCALE GENOMIC DNA]</scope>
    <source>
        <strain evidence="2 3">70/3</strain>
    </source>
</reference>
<dbReference type="AlphaFoldDB" id="D4JT14"/>
<dbReference type="EMBL" id="FP929044">
    <property type="protein sequence ID" value="CBK96233.1"/>
    <property type="molecule type" value="Genomic_DNA"/>
</dbReference>
<dbReference type="GO" id="GO:0003677">
    <property type="term" value="F:DNA binding"/>
    <property type="evidence" value="ECO:0007669"/>
    <property type="project" value="InterPro"/>
</dbReference>
<dbReference type="PANTHER" id="PTHR30461:SF23">
    <property type="entry name" value="DNA RECOMBINASE-RELATED"/>
    <property type="match status" value="1"/>
</dbReference>
<proteinExistence type="predicted"/>
<dbReference type="InterPro" id="IPR038109">
    <property type="entry name" value="DNA_bind_recomb_sf"/>
</dbReference>
<organism evidence="2 3">
    <name type="scientific">[Eubacterium] siraeum 70/3</name>
    <dbReference type="NCBI Taxonomy" id="657319"/>
    <lineage>
        <taxon>Bacteria</taxon>
        <taxon>Bacillati</taxon>
        <taxon>Bacillota</taxon>
        <taxon>Clostridia</taxon>
        <taxon>Eubacteriales</taxon>
        <taxon>Oscillospiraceae</taxon>
        <taxon>Oscillospiraceae incertae sedis</taxon>
    </lineage>
</organism>
<reference evidence="2 3" key="1">
    <citation type="submission" date="2010-03" db="EMBL/GenBank/DDBJ databases">
        <title>The genome sequence of Eubacterium siraeum 70/3.</title>
        <authorList>
            <consortium name="metaHIT consortium -- http://www.metahit.eu/"/>
            <person name="Pajon A."/>
            <person name="Turner K."/>
            <person name="Parkhill J."/>
            <person name="Duncan S."/>
            <person name="Flint H."/>
        </authorList>
    </citation>
    <scope>NUCLEOTIDE SEQUENCE [LARGE SCALE GENOMIC DNA]</scope>
    <source>
        <strain evidence="2 3">70/3</strain>
    </source>
</reference>